<evidence type="ECO:0000313" key="8">
    <source>
        <dbReference type="Proteomes" id="UP000549695"/>
    </source>
</evidence>
<dbReference type="Gene3D" id="3.40.50.1980">
    <property type="entry name" value="Nitrogenase molybdenum iron protein domain"/>
    <property type="match status" value="2"/>
</dbReference>
<dbReference type="RefSeq" id="WP_179762488.1">
    <property type="nucleotide sequence ID" value="NZ_BAAAJZ010000011.1"/>
</dbReference>
<dbReference type="SUPFAM" id="SSF53807">
    <property type="entry name" value="Helical backbone' metal receptor"/>
    <property type="match status" value="1"/>
</dbReference>
<dbReference type="PROSITE" id="PS50983">
    <property type="entry name" value="FE_B12_PBP"/>
    <property type="match status" value="1"/>
</dbReference>
<sequence>MTPPRAAVALAALLTLFLAACSAPGSGPTDGGETRTVATARGEVTVPAAPRRVVVLEPVQLDTTVALDAPPVGAGVLSEGTGVPAYLGDAGAQVAVVGTVAEPDLERIAAQRPDLILGTESRHAALYDRLTAIAPTAFMASQADPWQDNVRFVGRALGREADTEQLLARYRDRCAEVARTHDTAGRTAQMIRPRDGLLTLYGPTSFAGSTLECAGFTIPPRDWENSISVDLSPELVQQARADEVFLTATDPASPSAVPPAVQAVRTQVFPRLHPVDQSVWITGVGPLGGQKVLDDIERTLDR</sequence>
<evidence type="ECO:0000313" key="7">
    <source>
        <dbReference type="EMBL" id="NYG04861.1"/>
    </source>
</evidence>
<dbReference type="GO" id="GO:1901678">
    <property type="term" value="P:iron coordination entity transport"/>
    <property type="evidence" value="ECO:0007669"/>
    <property type="project" value="UniProtKB-ARBA"/>
</dbReference>
<name>A0A852WC46_PSEA5</name>
<evidence type="ECO:0000256" key="4">
    <source>
        <dbReference type="ARBA" id="ARBA00022729"/>
    </source>
</evidence>
<feature type="domain" description="Fe/B12 periplasmic-binding" evidence="6">
    <location>
        <begin position="52"/>
        <end position="302"/>
    </location>
</feature>
<dbReference type="Pfam" id="PF01497">
    <property type="entry name" value="Peripla_BP_2"/>
    <property type="match status" value="1"/>
</dbReference>
<evidence type="ECO:0000259" key="6">
    <source>
        <dbReference type="PROSITE" id="PS50983"/>
    </source>
</evidence>
<evidence type="ECO:0000256" key="2">
    <source>
        <dbReference type="ARBA" id="ARBA00008814"/>
    </source>
</evidence>
<comment type="subcellular location">
    <subcellularLocation>
        <location evidence="1">Cell envelope</location>
    </subcellularLocation>
</comment>
<keyword evidence="3" id="KW-0813">Transport</keyword>
<dbReference type="PANTHER" id="PTHR30532">
    <property type="entry name" value="IRON III DICITRATE-BINDING PERIPLASMIC PROTEIN"/>
    <property type="match status" value="1"/>
</dbReference>
<evidence type="ECO:0000256" key="3">
    <source>
        <dbReference type="ARBA" id="ARBA00022448"/>
    </source>
</evidence>
<dbReference type="GeneID" id="98054805"/>
<protein>
    <submittedName>
        <fullName evidence="7">Iron complex transport system substrate-binding protein</fullName>
    </submittedName>
</protein>
<accession>A0A852WC46</accession>
<feature type="signal peptide" evidence="5">
    <location>
        <begin position="1"/>
        <end position="22"/>
    </location>
</feature>
<keyword evidence="8" id="KW-1185">Reference proteome</keyword>
<dbReference type="AlphaFoldDB" id="A0A852WC46"/>
<evidence type="ECO:0000256" key="5">
    <source>
        <dbReference type="SAM" id="SignalP"/>
    </source>
</evidence>
<dbReference type="EMBL" id="JACCCZ010000001">
    <property type="protein sequence ID" value="NYG04861.1"/>
    <property type="molecule type" value="Genomic_DNA"/>
</dbReference>
<dbReference type="PANTHER" id="PTHR30532:SF25">
    <property type="entry name" value="IRON(III) DICITRATE-BINDING PERIPLASMIC PROTEIN"/>
    <property type="match status" value="1"/>
</dbReference>
<gene>
    <name evidence="7" type="ORF">HDA37_005146</name>
</gene>
<dbReference type="GO" id="GO:0030288">
    <property type="term" value="C:outer membrane-bounded periplasmic space"/>
    <property type="evidence" value="ECO:0007669"/>
    <property type="project" value="TreeGrafter"/>
</dbReference>
<organism evidence="7 8">
    <name type="scientific">Pseudonocardia alni</name>
    <name type="common">Amycolata alni</name>
    <dbReference type="NCBI Taxonomy" id="33907"/>
    <lineage>
        <taxon>Bacteria</taxon>
        <taxon>Bacillati</taxon>
        <taxon>Actinomycetota</taxon>
        <taxon>Actinomycetes</taxon>
        <taxon>Pseudonocardiales</taxon>
        <taxon>Pseudonocardiaceae</taxon>
        <taxon>Pseudonocardia</taxon>
    </lineage>
</organism>
<dbReference type="PROSITE" id="PS51257">
    <property type="entry name" value="PROKAR_LIPOPROTEIN"/>
    <property type="match status" value="1"/>
</dbReference>
<keyword evidence="4 5" id="KW-0732">Signal</keyword>
<proteinExistence type="inferred from homology"/>
<dbReference type="InterPro" id="IPR051313">
    <property type="entry name" value="Bact_iron-sidero_bind"/>
</dbReference>
<evidence type="ECO:0000256" key="1">
    <source>
        <dbReference type="ARBA" id="ARBA00004196"/>
    </source>
</evidence>
<dbReference type="InterPro" id="IPR002491">
    <property type="entry name" value="ABC_transptr_periplasmic_BD"/>
</dbReference>
<feature type="chain" id="PRO_5039334339" evidence="5">
    <location>
        <begin position="23"/>
        <end position="302"/>
    </location>
</feature>
<dbReference type="Proteomes" id="UP000549695">
    <property type="component" value="Unassembled WGS sequence"/>
</dbReference>
<comment type="similarity">
    <text evidence="2">Belongs to the bacterial solute-binding protein 8 family.</text>
</comment>
<reference evidence="7 8" key="1">
    <citation type="submission" date="2020-07" db="EMBL/GenBank/DDBJ databases">
        <title>Sequencing the genomes of 1000 actinobacteria strains.</title>
        <authorList>
            <person name="Klenk H.-P."/>
        </authorList>
    </citation>
    <scope>NUCLEOTIDE SEQUENCE [LARGE SCALE GENOMIC DNA]</scope>
    <source>
        <strain evidence="7 8">DSM 44749</strain>
    </source>
</reference>
<dbReference type="CDD" id="cd01146">
    <property type="entry name" value="FhuD"/>
    <property type="match status" value="1"/>
</dbReference>
<comment type="caution">
    <text evidence="7">The sequence shown here is derived from an EMBL/GenBank/DDBJ whole genome shotgun (WGS) entry which is preliminary data.</text>
</comment>